<dbReference type="InterPro" id="IPR004399">
    <property type="entry name" value="HMP/HMP-P_kinase_dom"/>
</dbReference>
<dbReference type="PANTHER" id="PTHR20858:SF17">
    <property type="entry name" value="HYDROXYMETHYLPYRIMIDINE_PHOSPHOMETHYLPYRIMIDINE KINASE THI20-RELATED"/>
    <property type="match status" value="1"/>
</dbReference>
<dbReference type="eggNOG" id="COG0351">
    <property type="taxonomic scope" value="Bacteria"/>
</dbReference>
<dbReference type="PANTHER" id="PTHR20858">
    <property type="entry name" value="PHOSPHOMETHYLPYRIMIDINE KINASE"/>
    <property type="match status" value="1"/>
</dbReference>
<dbReference type="AlphaFoldDB" id="A0A011UST6"/>
<dbReference type="EC" id="2.7.1.49" evidence="2"/>
<gene>
    <name evidence="8" type="ORF">BG36_21975</name>
    <name evidence="9" type="ORF">DES43_10656</name>
</gene>
<keyword evidence="6" id="KW-0067">ATP-binding</keyword>
<evidence type="ECO:0000313" key="9">
    <source>
        <dbReference type="EMBL" id="TDR36157.1"/>
    </source>
</evidence>
<dbReference type="Pfam" id="PF08543">
    <property type="entry name" value="Phos_pyr_kin"/>
    <property type="match status" value="1"/>
</dbReference>
<dbReference type="Proteomes" id="UP000019849">
    <property type="component" value="Unassembled WGS sequence"/>
</dbReference>
<dbReference type="FunFam" id="3.40.1190.20:FF:000003">
    <property type="entry name" value="Phosphomethylpyrimidine kinase ThiD"/>
    <property type="match status" value="1"/>
</dbReference>
<dbReference type="PATRIC" id="fig|69279.3.peg.1313"/>
<evidence type="ECO:0000256" key="4">
    <source>
        <dbReference type="ARBA" id="ARBA00022741"/>
    </source>
</evidence>
<keyword evidence="3 8" id="KW-0808">Transferase</keyword>
<dbReference type="SUPFAM" id="SSF53613">
    <property type="entry name" value="Ribokinase-like"/>
    <property type="match status" value="1"/>
</dbReference>
<dbReference type="Proteomes" id="UP000294958">
    <property type="component" value="Unassembled WGS sequence"/>
</dbReference>
<evidence type="ECO:0000256" key="1">
    <source>
        <dbReference type="ARBA" id="ARBA00004948"/>
    </source>
</evidence>
<keyword evidence="5 8" id="KW-0418">Kinase</keyword>
<evidence type="ECO:0000256" key="3">
    <source>
        <dbReference type="ARBA" id="ARBA00022679"/>
    </source>
</evidence>
<evidence type="ECO:0000313" key="11">
    <source>
        <dbReference type="Proteomes" id="UP000294958"/>
    </source>
</evidence>
<dbReference type="GO" id="GO:0005524">
    <property type="term" value="F:ATP binding"/>
    <property type="evidence" value="ECO:0007669"/>
    <property type="project" value="UniProtKB-KW"/>
</dbReference>
<evidence type="ECO:0000313" key="10">
    <source>
        <dbReference type="Proteomes" id="UP000019849"/>
    </source>
</evidence>
<dbReference type="GO" id="GO:0008902">
    <property type="term" value="F:hydroxymethylpyrimidine kinase activity"/>
    <property type="evidence" value="ECO:0007669"/>
    <property type="project" value="UniProtKB-EC"/>
</dbReference>
<feature type="domain" description="Pyridoxamine kinase/Phosphomethylpyrimidine kinase" evidence="7">
    <location>
        <begin position="12"/>
        <end position="258"/>
    </location>
</feature>
<dbReference type="STRING" id="69279.BG36_21975"/>
<proteinExistence type="predicted"/>
<dbReference type="GO" id="GO:0009228">
    <property type="term" value="P:thiamine biosynthetic process"/>
    <property type="evidence" value="ECO:0007669"/>
    <property type="project" value="InterPro"/>
</dbReference>
<dbReference type="EMBL" id="SNZF01000006">
    <property type="protein sequence ID" value="TDR36157.1"/>
    <property type="molecule type" value="Genomic_DNA"/>
</dbReference>
<dbReference type="InterPro" id="IPR029056">
    <property type="entry name" value="Ribokinase-like"/>
</dbReference>
<evidence type="ECO:0000313" key="8">
    <source>
        <dbReference type="EMBL" id="EXL09321.1"/>
    </source>
</evidence>
<dbReference type="GO" id="GO:0008972">
    <property type="term" value="F:phosphomethylpyrimidine kinase activity"/>
    <property type="evidence" value="ECO:0007669"/>
    <property type="project" value="InterPro"/>
</dbReference>
<dbReference type="HOGENOM" id="CLU_020520_0_1_5"/>
<keyword evidence="11" id="KW-1185">Reference proteome</keyword>
<dbReference type="CDD" id="cd01169">
    <property type="entry name" value="HMPP_kinase"/>
    <property type="match status" value="1"/>
</dbReference>
<keyword evidence="4" id="KW-0547">Nucleotide-binding</keyword>
<reference evidence="9 11" key="2">
    <citation type="submission" date="2019-03" db="EMBL/GenBank/DDBJ databases">
        <title>Genomic Encyclopedia of Type Strains, Phase IV (KMG-IV): sequencing the most valuable type-strain genomes for metagenomic binning, comparative biology and taxonomic classification.</title>
        <authorList>
            <person name="Goeker M."/>
        </authorList>
    </citation>
    <scope>NUCLEOTIDE SEQUENCE [LARGE SCALE GENOMIC DNA]</scope>
    <source>
        <strain evidence="9 11">DSM 11603</strain>
    </source>
</reference>
<evidence type="ECO:0000256" key="6">
    <source>
        <dbReference type="ARBA" id="ARBA00022840"/>
    </source>
</evidence>
<dbReference type="EMBL" id="JENY01000007">
    <property type="protein sequence ID" value="EXL09321.1"/>
    <property type="molecule type" value="Genomic_DNA"/>
</dbReference>
<dbReference type="UniPathway" id="UPA00060">
    <property type="reaction ID" value="UER00138"/>
</dbReference>
<evidence type="ECO:0000256" key="5">
    <source>
        <dbReference type="ARBA" id="ARBA00022777"/>
    </source>
</evidence>
<dbReference type="RefSeq" id="WP_035024742.1">
    <property type="nucleotide sequence ID" value="NZ_KK073881.1"/>
</dbReference>
<dbReference type="NCBIfam" id="TIGR00097">
    <property type="entry name" value="HMP-P_kinase"/>
    <property type="match status" value="1"/>
</dbReference>
<accession>A0A011UST6</accession>
<reference evidence="8 10" key="1">
    <citation type="submission" date="2014-02" db="EMBL/GenBank/DDBJ databases">
        <title>Aquamicrobium defluvii Genome sequencing.</title>
        <authorList>
            <person name="Wang X."/>
        </authorList>
    </citation>
    <scope>NUCLEOTIDE SEQUENCE [LARGE SCALE GENOMIC DNA]</scope>
    <source>
        <strain evidence="8 10">W13Z1</strain>
    </source>
</reference>
<dbReference type="GO" id="GO:0009229">
    <property type="term" value="P:thiamine diphosphate biosynthetic process"/>
    <property type="evidence" value="ECO:0007669"/>
    <property type="project" value="UniProtKB-UniPathway"/>
</dbReference>
<comment type="caution">
    <text evidence="8">The sequence shown here is derived from an EMBL/GenBank/DDBJ whole genome shotgun (WGS) entry which is preliminary data.</text>
</comment>
<sequence length="265" mass="27319">MTAIALTIAGSDSGGGAGIQADLKTFSALGVFGTSAITAITVQNTQGVRDVEDISPHIVAGQIDALYEDMEIGAAKIGMVSRIDTIMAIASALRRHKVRPVLDPVMVATSGDRLLQSDAIDALRSELLPQAIIVTPNLPEAALLSGMPVAKDEAQMIAQAEILLRAGAGAVLVKGGHGTGPESTDLLLDGNSLIRLSRPRIDTPNTHGTGCTLSAAIAAGLARGLPLADAVAQARDYLHGALQAGATLAIGKGSGPVHHFHRWWR</sequence>
<comment type="pathway">
    <text evidence="1">Cofactor biosynthesis; thiamine diphosphate biosynthesis.</text>
</comment>
<name>A0A011UST6_9HYPH</name>
<protein>
    <recommendedName>
        <fullName evidence="2">hydroxymethylpyrimidine kinase</fullName>
        <ecNumber evidence="2">2.7.1.49</ecNumber>
    </recommendedName>
</protein>
<evidence type="ECO:0000256" key="2">
    <source>
        <dbReference type="ARBA" id="ARBA00012135"/>
    </source>
</evidence>
<dbReference type="Gene3D" id="3.40.1190.20">
    <property type="match status" value="1"/>
</dbReference>
<evidence type="ECO:0000259" key="7">
    <source>
        <dbReference type="Pfam" id="PF08543"/>
    </source>
</evidence>
<organism evidence="8 10">
    <name type="scientific">Aquamicrobium defluvii</name>
    <dbReference type="NCBI Taxonomy" id="69279"/>
    <lineage>
        <taxon>Bacteria</taxon>
        <taxon>Pseudomonadati</taxon>
        <taxon>Pseudomonadota</taxon>
        <taxon>Alphaproteobacteria</taxon>
        <taxon>Hyphomicrobiales</taxon>
        <taxon>Phyllobacteriaceae</taxon>
        <taxon>Aquamicrobium</taxon>
    </lineage>
</organism>
<dbReference type="GO" id="GO:0005829">
    <property type="term" value="C:cytosol"/>
    <property type="evidence" value="ECO:0007669"/>
    <property type="project" value="TreeGrafter"/>
</dbReference>
<dbReference type="InterPro" id="IPR013749">
    <property type="entry name" value="PM/HMP-P_kinase-1"/>
</dbReference>
<dbReference type="OrthoDB" id="9810880at2"/>